<evidence type="ECO:0008006" key="3">
    <source>
        <dbReference type="Google" id="ProtNLM"/>
    </source>
</evidence>
<organism evidence="1 2">
    <name type="scientific">Jeotgalibacillus campisalis</name>
    <dbReference type="NCBI Taxonomy" id="220754"/>
    <lineage>
        <taxon>Bacteria</taxon>
        <taxon>Bacillati</taxon>
        <taxon>Bacillota</taxon>
        <taxon>Bacilli</taxon>
        <taxon>Bacillales</taxon>
        <taxon>Caryophanaceae</taxon>
        <taxon>Jeotgalibacillus</taxon>
    </lineage>
</organism>
<dbReference type="Gene3D" id="3.40.50.150">
    <property type="entry name" value="Vaccinia Virus protein VP39"/>
    <property type="match status" value="1"/>
</dbReference>
<dbReference type="InterPro" id="IPR007536">
    <property type="entry name" value="16SrRNA_methylTrfase_J"/>
</dbReference>
<dbReference type="CDD" id="cd02440">
    <property type="entry name" value="AdoMet_MTases"/>
    <property type="match status" value="1"/>
</dbReference>
<dbReference type="EMBL" id="JXRR01000014">
    <property type="protein sequence ID" value="KIL47992.1"/>
    <property type="molecule type" value="Genomic_DNA"/>
</dbReference>
<dbReference type="PANTHER" id="PTHR36112:SF1">
    <property type="entry name" value="RIBOSOMAL RNA SMALL SUBUNIT METHYLTRANSFERASE J"/>
    <property type="match status" value="1"/>
</dbReference>
<sequence length="259" mass="29500">MIVIASGKADKNQSKLAEEAAYELNAVFKERNKKSISYFIDTYGEPILVIGKNRFEYYDQKGNEPFFFHPNSSAFRLKRLINGEEDPLINASGLKRGDSFLDCTMGLGADLIVASFVAGQEGRVTGIEKNPLLGYLVQKGLMNWQAENPHLEEAMRRIEVQVDDHLHYLKSLKDESFDIIYFDPMFTSAIRASSGIDPLRRLAAYDDEHLVESVAEAKRAAKKRVVFKDHYLSRRFKELGFEVQIRPSSKQHYGVINLE</sequence>
<dbReference type="GO" id="GO:0008990">
    <property type="term" value="F:rRNA (guanine-N2-)-methyltransferase activity"/>
    <property type="evidence" value="ECO:0007669"/>
    <property type="project" value="InterPro"/>
</dbReference>
<dbReference type="AlphaFoldDB" id="A0A0C2VGJ1"/>
<dbReference type="SUPFAM" id="SSF53335">
    <property type="entry name" value="S-adenosyl-L-methionine-dependent methyltransferases"/>
    <property type="match status" value="1"/>
</dbReference>
<dbReference type="Pfam" id="PF04445">
    <property type="entry name" value="SAM_MT"/>
    <property type="match status" value="1"/>
</dbReference>
<protein>
    <recommendedName>
        <fullName evidence="3">SAM-dependent methyltransferase</fullName>
    </recommendedName>
</protein>
<accession>A0A0C2VGJ1</accession>
<keyword evidence="2" id="KW-1185">Reference proteome</keyword>
<gene>
    <name evidence="1" type="ORF">KR50_21590</name>
</gene>
<evidence type="ECO:0000313" key="2">
    <source>
        <dbReference type="Proteomes" id="UP000031972"/>
    </source>
</evidence>
<dbReference type="OrthoDB" id="1653798at2"/>
<evidence type="ECO:0000313" key="1">
    <source>
        <dbReference type="EMBL" id="KIL47992.1"/>
    </source>
</evidence>
<dbReference type="Proteomes" id="UP000031972">
    <property type="component" value="Unassembled WGS sequence"/>
</dbReference>
<name>A0A0C2VGJ1_9BACL</name>
<dbReference type="InterPro" id="IPR029063">
    <property type="entry name" value="SAM-dependent_MTases_sf"/>
</dbReference>
<comment type="caution">
    <text evidence="1">The sequence shown here is derived from an EMBL/GenBank/DDBJ whole genome shotgun (WGS) entry which is preliminary data.</text>
</comment>
<proteinExistence type="predicted"/>
<dbReference type="PATRIC" id="fig|220754.4.peg.2175"/>
<dbReference type="RefSeq" id="WP_041057917.1">
    <property type="nucleotide sequence ID" value="NZ_JXRR01000014.1"/>
</dbReference>
<dbReference type="PANTHER" id="PTHR36112">
    <property type="entry name" value="RIBOSOMAL RNA SMALL SUBUNIT METHYLTRANSFERASE J"/>
    <property type="match status" value="1"/>
</dbReference>
<reference evidence="1 2" key="1">
    <citation type="submission" date="2015-01" db="EMBL/GenBank/DDBJ databases">
        <title>Jeotgalibacillus campisalis genome sequencing.</title>
        <authorList>
            <person name="Goh K.M."/>
            <person name="Chan K.-G."/>
            <person name="Yaakop A.S."/>
            <person name="Ee R."/>
            <person name="Gan H.M."/>
            <person name="Chan C.S."/>
        </authorList>
    </citation>
    <scope>NUCLEOTIDE SEQUENCE [LARGE SCALE GENOMIC DNA]</scope>
    <source>
        <strain evidence="1 2">SF-57</strain>
    </source>
</reference>